<dbReference type="AlphaFoldDB" id="A0A6J1PDD6"/>
<dbReference type="GeneID" id="112451867"/>
<protein>
    <submittedName>
        <fullName evidence="3">Golgin subfamily A member 4-like</fullName>
    </submittedName>
</protein>
<dbReference type="RefSeq" id="XP_024867539.1">
    <property type="nucleotide sequence ID" value="XM_025011771.1"/>
</dbReference>
<feature type="compositionally biased region" description="Basic and acidic residues" evidence="1">
    <location>
        <begin position="109"/>
        <end position="120"/>
    </location>
</feature>
<proteinExistence type="predicted"/>
<evidence type="ECO:0000313" key="3">
    <source>
        <dbReference type="RefSeq" id="XP_024867539.1"/>
    </source>
</evidence>
<organism evidence="2 3">
    <name type="scientific">Temnothorax curvispinosus</name>
    <dbReference type="NCBI Taxonomy" id="300111"/>
    <lineage>
        <taxon>Eukaryota</taxon>
        <taxon>Metazoa</taxon>
        <taxon>Ecdysozoa</taxon>
        <taxon>Arthropoda</taxon>
        <taxon>Hexapoda</taxon>
        <taxon>Insecta</taxon>
        <taxon>Pterygota</taxon>
        <taxon>Neoptera</taxon>
        <taxon>Endopterygota</taxon>
        <taxon>Hymenoptera</taxon>
        <taxon>Apocrita</taxon>
        <taxon>Aculeata</taxon>
        <taxon>Formicoidea</taxon>
        <taxon>Formicidae</taxon>
        <taxon>Myrmicinae</taxon>
        <taxon>Temnothorax</taxon>
    </lineage>
</organism>
<evidence type="ECO:0000313" key="2">
    <source>
        <dbReference type="Proteomes" id="UP000504618"/>
    </source>
</evidence>
<dbReference type="Gene3D" id="1.10.340.70">
    <property type="match status" value="1"/>
</dbReference>
<feature type="compositionally biased region" description="Basic and acidic residues" evidence="1">
    <location>
        <begin position="127"/>
        <end position="138"/>
    </location>
</feature>
<dbReference type="Proteomes" id="UP000504618">
    <property type="component" value="Unplaced"/>
</dbReference>
<reference evidence="3" key="1">
    <citation type="submission" date="2025-08" db="UniProtKB">
        <authorList>
            <consortium name="RefSeq"/>
        </authorList>
    </citation>
    <scope>IDENTIFICATION</scope>
    <source>
        <tissue evidence="3">Whole body</tissue>
    </source>
</reference>
<feature type="region of interest" description="Disordered" evidence="1">
    <location>
        <begin position="53"/>
        <end position="74"/>
    </location>
</feature>
<keyword evidence="2" id="KW-1185">Reference proteome</keyword>
<evidence type="ECO:0000256" key="1">
    <source>
        <dbReference type="SAM" id="MobiDB-lite"/>
    </source>
</evidence>
<feature type="compositionally biased region" description="Polar residues" evidence="1">
    <location>
        <begin position="60"/>
        <end position="74"/>
    </location>
</feature>
<gene>
    <name evidence="3" type="primary">LOC112451867</name>
</gene>
<feature type="region of interest" description="Disordered" evidence="1">
    <location>
        <begin position="94"/>
        <end position="167"/>
    </location>
</feature>
<feature type="non-terminal residue" evidence="3">
    <location>
        <position position="723"/>
    </location>
</feature>
<feature type="compositionally biased region" description="Basic and acidic residues" evidence="1">
    <location>
        <begin position="146"/>
        <end position="167"/>
    </location>
</feature>
<dbReference type="Gene3D" id="4.10.60.10">
    <property type="entry name" value="Zinc finger, CCHC-type"/>
    <property type="match status" value="1"/>
</dbReference>
<name>A0A6J1PDD6_9HYME</name>
<sequence length="723" mass="84393">MDRQQLEKLSVSELQDEARKYGLNPPNDTSRCIDMIMSHLERQATSDLQKRETRAATKTKAMQSTVAVTTPTGSSDLSQICAWMAEQMRIQQEDKQEQRRLQQEQMRIQQEDKQEQRRFQQELMRLQQEDKQEQRRIQQEQMRLQQQEKQEQMRIQQEDKQEQRRIQQEQTLIQQEFQREQARNQQEQQRQNQAMMQQMVELTNLSRENSQNGIRNITSEDNVIRADPDSSITRRQPISSATAHAVKLLTTQIPEFAGTEEEKIETWIQTGERIAQIHAVSDDVLLLAASSKLVKNAKRWFDLNVTTLIESWQIFKEAIIRRFKRKILFHVAMQKVEARRWNFPKEQFQDYAMDKLELMKNLNLPEEDAIHLLINGVGSRSLRETAAAFHCATVEEFLEEMQRITSVSAEPTRKVLHQEVKNDKVKNSEDTVPKDSSVSKSDKDVFCVYCRAKGHVRADCYKLKKKEQSPLVVTAKPASVVSAVEEDVQEMEIATVNEDSEVATTEEIKDKSEDILSLLQDVDTNCNESNKQELEFEDNDNDVAYLEPMPLERELEYKQLRDIKLKNIAEKLEVEDNEKFTLIDGLVFHKGKDKPRFVIPEVMINNIIRIYHDDKAHCDVNKTFQVKASPSKLLFGYEQRGHSDNELVKNLTQLAEIELKVSDEQDIANELAVEMTDEIKDYNKANYDKQYKKPTQYKEGDYVMIRDTAVKPGEDKKLKPCYK</sequence>
<dbReference type="OrthoDB" id="7693964at2759"/>
<accession>A0A6J1PDD6</accession>